<protein>
    <submittedName>
        <fullName evidence="2">Uncharacterized protein</fullName>
    </submittedName>
</protein>
<feature type="region of interest" description="Disordered" evidence="1">
    <location>
        <begin position="1"/>
        <end position="30"/>
    </location>
</feature>
<evidence type="ECO:0000256" key="1">
    <source>
        <dbReference type="SAM" id="MobiDB-lite"/>
    </source>
</evidence>
<gene>
    <name evidence="2" type="ORF">PVAP13_2NG104672</name>
</gene>
<dbReference type="Proteomes" id="UP000823388">
    <property type="component" value="Chromosome 2N"/>
</dbReference>
<feature type="compositionally biased region" description="Low complexity" evidence="1">
    <location>
        <begin position="123"/>
        <end position="135"/>
    </location>
</feature>
<name>A0A8T0VE09_PANVG</name>
<sequence length="246" mass="26004">MPLPLLAHAGAHSSPPSPSIAPQIPPPPRIDVLLNAESQRDSPAVVAFSHNAWLLVAPTPPPPPRWTAPSPASSASSSEAARDPPRSSTTTFCASPSTYHPPLLHIGRCIALPRRRARAPGAAAAAASGLESARCGRGGARRRGVEAAGPHREHAHGAAVGLRHISDGKRREMATPEREGSGERTEGRESYEAARGRGQTDGGEEGLERRGDGRTRKLSVRKRTREGVRARGSCGRGDRGREREDG</sequence>
<feature type="compositionally biased region" description="Basic and acidic residues" evidence="1">
    <location>
        <begin position="236"/>
        <end position="246"/>
    </location>
</feature>
<dbReference type="AlphaFoldDB" id="A0A8T0VE09"/>
<comment type="caution">
    <text evidence="2">The sequence shown here is derived from an EMBL/GenBank/DDBJ whole genome shotgun (WGS) entry which is preliminary data.</text>
</comment>
<feature type="region of interest" description="Disordered" evidence="1">
    <location>
        <begin position="123"/>
        <end position="246"/>
    </location>
</feature>
<feature type="compositionally biased region" description="Basic and acidic residues" evidence="1">
    <location>
        <begin position="206"/>
        <end position="215"/>
    </location>
</feature>
<dbReference type="EMBL" id="CM029040">
    <property type="protein sequence ID" value="KAG2632685.1"/>
    <property type="molecule type" value="Genomic_DNA"/>
</dbReference>
<evidence type="ECO:0000313" key="2">
    <source>
        <dbReference type="EMBL" id="KAG2632685.1"/>
    </source>
</evidence>
<organism evidence="2 3">
    <name type="scientific">Panicum virgatum</name>
    <name type="common">Blackwell switchgrass</name>
    <dbReference type="NCBI Taxonomy" id="38727"/>
    <lineage>
        <taxon>Eukaryota</taxon>
        <taxon>Viridiplantae</taxon>
        <taxon>Streptophyta</taxon>
        <taxon>Embryophyta</taxon>
        <taxon>Tracheophyta</taxon>
        <taxon>Spermatophyta</taxon>
        <taxon>Magnoliopsida</taxon>
        <taxon>Liliopsida</taxon>
        <taxon>Poales</taxon>
        <taxon>Poaceae</taxon>
        <taxon>PACMAD clade</taxon>
        <taxon>Panicoideae</taxon>
        <taxon>Panicodae</taxon>
        <taxon>Paniceae</taxon>
        <taxon>Panicinae</taxon>
        <taxon>Panicum</taxon>
        <taxon>Panicum sect. Hiantes</taxon>
    </lineage>
</organism>
<keyword evidence="3" id="KW-1185">Reference proteome</keyword>
<feature type="compositionally biased region" description="Pro residues" evidence="1">
    <location>
        <begin position="15"/>
        <end position="29"/>
    </location>
</feature>
<feature type="compositionally biased region" description="Low complexity" evidence="1">
    <location>
        <begin position="67"/>
        <end position="79"/>
    </location>
</feature>
<feature type="compositionally biased region" description="Basic and acidic residues" evidence="1">
    <location>
        <begin position="164"/>
        <end position="195"/>
    </location>
</feature>
<proteinExistence type="predicted"/>
<feature type="region of interest" description="Disordered" evidence="1">
    <location>
        <begin position="59"/>
        <end position="95"/>
    </location>
</feature>
<evidence type="ECO:0000313" key="3">
    <source>
        <dbReference type="Proteomes" id="UP000823388"/>
    </source>
</evidence>
<accession>A0A8T0VE09</accession>
<reference evidence="2" key="1">
    <citation type="submission" date="2020-05" db="EMBL/GenBank/DDBJ databases">
        <title>WGS assembly of Panicum virgatum.</title>
        <authorList>
            <person name="Lovell J.T."/>
            <person name="Jenkins J."/>
            <person name="Shu S."/>
            <person name="Juenger T.E."/>
            <person name="Schmutz J."/>
        </authorList>
    </citation>
    <scope>NUCLEOTIDE SEQUENCE</scope>
    <source>
        <strain evidence="2">AP13</strain>
    </source>
</reference>
<feature type="compositionally biased region" description="Basic and acidic residues" evidence="1">
    <location>
        <begin position="143"/>
        <end position="156"/>
    </location>
</feature>